<dbReference type="Proteomes" id="UP000324639">
    <property type="component" value="Chromosome Bgt_-11"/>
</dbReference>
<reference evidence="1 2" key="1">
    <citation type="submission" date="2018-08" db="EMBL/GenBank/DDBJ databases">
        <authorList>
            <person name="Muller C M."/>
        </authorList>
    </citation>
    <scope>NUCLEOTIDE SEQUENCE [LARGE SCALE GENOMIC DNA]</scope>
</reference>
<protein>
    <submittedName>
        <fullName evidence="1">Bgt-51744</fullName>
    </submittedName>
</protein>
<evidence type="ECO:0000313" key="2">
    <source>
        <dbReference type="Proteomes" id="UP000324639"/>
    </source>
</evidence>
<name>A0A9X9QH45_BLUGR</name>
<dbReference type="EMBL" id="LR026994">
    <property type="protein sequence ID" value="VDB96450.1"/>
    <property type="molecule type" value="Genomic_DNA"/>
</dbReference>
<sequence length="22" mass="2337">MPSSTTSAILFTQQSPAISKIK</sequence>
<keyword evidence="2" id="KW-1185">Reference proteome</keyword>
<dbReference type="AlphaFoldDB" id="A0A9X9QH45"/>
<accession>A0A9X9QH45</accession>
<gene>
    <name evidence="1" type="ORF">BGT96224V316_LOCUS8429</name>
</gene>
<proteinExistence type="predicted"/>
<organism evidence="1 2">
    <name type="scientific">Blumeria graminis f. sp. tritici</name>
    <dbReference type="NCBI Taxonomy" id="62690"/>
    <lineage>
        <taxon>Eukaryota</taxon>
        <taxon>Fungi</taxon>
        <taxon>Dikarya</taxon>
        <taxon>Ascomycota</taxon>
        <taxon>Pezizomycotina</taxon>
        <taxon>Leotiomycetes</taxon>
        <taxon>Erysiphales</taxon>
        <taxon>Erysiphaceae</taxon>
        <taxon>Blumeria</taxon>
    </lineage>
</organism>
<evidence type="ECO:0000313" key="1">
    <source>
        <dbReference type="EMBL" id="VDB96450.1"/>
    </source>
</evidence>